<dbReference type="PANTHER" id="PTHR23201:SF147">
    <property type="entry name" value="GIBBERELLIN-REGULATED PROTEIN 6-LIKE"/>
    <property type="match status" value="1"/>
</dbReference>
<organism evidence="3 4">
    <name type="scientific">Protea cynaroides</name>
    <dbReference type="NCBI Taxonomy" id="273540"/>
    <lineage>
        <taxon>Eukaryota</taxon>
        <taxon>Viridiplantae</taxon>
        <taxon>Streptophyta</taxon>
        <taxon>Embryophyta</taxon>
        <taxon>Tracheophyta</taxon>
        <taxon>Spermatophyta</taxon>
        <taxon>Magnoliopsida</taxon>
        <taxon>Proteales</taxon>
        <taxon>Proteaceae</taxon>
        <taxon>Protea</taxon>
    </lineage>
</organism>
<dbReference type="Proteomes" id="UP001141806">
    <property type="component" value="Unassembled WGS sequence"/>
</dbReference>
<dbReference type="PANTHER" id="PTHR23201">
    <property type="entry name" value="EXTENSIN, PROLINE-RICH PROTEIN"/>
    <property type="match status" value="1"/>
</dbReference>
<feature type="signal peptide" evidence="2">
    <location>
        <begin position="1"/>
        <end position="24"/>
    </location>
</feature>
<evidence type="ECO:0000256" key="1">
    <source>
        <dbReference type="ARBA" id="ARBA00010582"/>
    </source>
</evidence>
<evidence type="ECO:0000313" key="4">
    <source>
        <dbReference type="Proteomes" id="UP001141806"/>
    </source>
</evidence>
<gene>
    <name evidence="3" type="ORF">NE237_002762</name>
</gene>
<name>A0A9Q0KFG0_9MAGN</name>
<comment type="caution">
    <text evidence="3">The sequence shown here is derived from an EMBL/GenBank/DDBJ whole genome shotgun (WGS) entry which is preliminary data.</text>
</comment>
<dbReference type="Pfam" id="PF02704">
    <property type="entry name" value="GASA"/>
    <property type="match status" value="1"/>
</dbReference>
<keyword evidence="4" id="KW-1185">Reference proteome</keyword>
<protein>
    <submittedName>
        <fullName evidence="3">Uncharacterized protein</fullName>
    </submittedName>
</protein>
<evidence type="ECO:0000313" key="3">
    <source>
        <dbReference type="EMBL" id="KAJ4969663.1"/>
    </source>
</evidence>
<evidence type="ECO:0000256" key="2">
    <source>
        <dbReference type="SAM" id="SignalP"/>
    </source>
</evidence>
<reference evidence="3" key="1">
    <citation type="journal article" date="2023" name="Plant J.">
        <title>The genome of the king protea, Protea cynaroides.</title>
        <authorList>
            <person name="Chang J."/>
            <person name="Duong T.A."/>
            <person name="Schoeman C."/>
            <person name="Ma X."/>
            <person name="Roodt D."/>
            <person name="Barker N."/>
            <person name="Li Z."/>
            <person name="Van de Peer Y."/>
            <person name="Mizrachi E."/>
        </authorList>
    </citation>
    <scope>NUCLEOTIDE SEQUENCE</scope>
    <source>
        <tissue evidence="3">Young leaves</tissue>
    </source>
</reference>
<dbReference type="OrthoDB" id="1886938at2759"/>
<accession>A0A9Q0KFG0</accession>
<sequence length="113" mass="12471">MERSALPLFLVVLFFCSFAVLTASTQVQLGREYEYSFATATKPRHRHSGLTLAECPGACEYRCSKTAYKKPCMFYCQKCCSQCRCVPPGTSGHKEVDVDRTIQLSVDALSSGG</sequence>
<feature type="chain" id="PRO_5040378678" evidence="2">
    <location>
        <begin position="25"/>
        <end position="113"/>
    </location>
</feature>
<keyword evidence="2" id="KW-0732">Signal</keyword>
<dbReference type="AlphaFoldDB" id="A0A9Q0KFG0"/>
<proteinExistence type="inferred from homology"/>
<dbReference type="EMBL" id="JAMYWD010000005">
    <property type="protein sequence ID" value="KAJ4969663.1"/>
    <property type="molecule type" value="Genomic_DNA"/>
</dbReference>
<dbReference type="InterPro" id="IPR003854">
    <property type="entry name" value="GASA"/>
</dbReference>
<comment type="similarity">
    <text evidence="1">Belongs to the GASA family.</text>
</comment>